<dbReference type="OrthoDB" id="3199616at2"/>
<evidence type="ECO:0000259" key="2">
    <source>
        <dbReference type="Pfam" id="PF13439"/>
    </source>
</evidence>
<dbReference type="RefSeq" id="WP_057977310.1">
    <property type="nucleotide sequence ID" value="NZ_LKHP01000003.1"/>
</dbReference>
<dbReference type="SUPFAM" id="SSF53756">
    <property type="entry name" value="UDP-Glycosyltransferase/glycogen phosphorylase"/>
    <property type="match status" value="1"/>
</dbReference>
<dbReference type="InterPro" id="IPR028098">
    <property type="entry name" value="Glyco_trans_4-like_N"/>
</dbReference>
<evidence type="ECO:0000259" key="1">
    <source>
        <dbReference type="Pfam" id="PF00534"/>
    </source>
</evidence>
<name>A0A0R3K3D1_CALMK</name>
<dbReference type="Pfam" id="PF13439">
    <property type="entry name" value="Glyco_transf_4"/>
    <property type="match status" value="1"/>
</dbReference>
<protein>
    <submittedName>
        <fullName evidence="3">Alpha-D-kanosaminyltransferase</fullName>
        <ecNumber evidence="3">2.4.1.301</ecNumber>
    </submittedName>
</protein>
<evidence type="ECO:0000313" key="3">
    <source>
        <dbReference type="EMBL" id="KRQ87442.1"/>
    </source>
</evidence>
<dbReference type="EMBL" id="LKHP01000003">
    <property type="protein sequence ID" value="KRQ87442.1"/>
    <property type="molecule type" value="Genomic_DNA"/>
</dbReference>
<evidence type="ECO:0000313" key="4">
    <source>
        <dbReference type="Proteomes" id="UP000052015"/>
    </source>
</evidence>
<dbReference type="CDD" id="cd03801">
    <property type="entry name" value="GT4_PimA-like"/>
    <property type="match status" value="1"/>
</dbReference>
<organism evidence="3 4">
    <name type="scientific">Caloramator mitchellensis</name>
    <dbReference type="NCBI Taxonomy" id="908809"/>
    <lineage>
        <taxon>Bacteria</taxon>
        <taxon>Bacillati</taxon>
        <taxon>Bacillota</taxon>
        <taxon>Clostridia</taxon>
        <taxon>Eubacteriales</taxon>
        <taxon>Clostridiaceae</taxon>
        <taxon>Caloramator</taxon>
    </lineage>
</organism>
<reference evidence="3 4" key="1">
    <citation type="submission" date="2015-09" db="EMBL/GenBank/DDBJ databases">
        <title>Draft genome sequence of a Caloramator mitchellensis, a moderate thermophile from the Great Artesian Basin of Australia.</title>
        <authorList>
            <person name="Patel B.K."/>
        </authorList>
    </citation>
    <scope>NUCLEOTIDE SEQUENCE [LARGE SCALE GENOMIC DNA]</scope>
    <source>
        <strain evidence="3 4">VF08</strain>
    </source>
</reference>
<keyword evidence="4" id="KW-1185">Reference proteome</keyword>
<keyword evidence="3" id="KW-0808">Transferase</keyword>
<accession>A0A0R3K3D1</accession>
<sequence>MKVMHIISGGEVGGSRVHLLSLVSNSECDEHIIICLMDGKLYREAIEMGLDIRLIEQKNRFDLKVVDDIVRICKEEEVRLVNCHGARANFLAYFLRQKLKVPFVTTIHSDYMKDYEGNFFKTLVFSNINKMVLRYFDYYIAVSDEFKKMLVERRFDENRIFVVYNGIDFNNVLLKSNRKNILKKYKIRNDSKIITMVARLHPIKGHKFLFDAIKLVLKEYDDVVFLLIGDGSFKSELLNYSKELNILHRLRFLGFHKPDEYLAVSNFTVLTSQSESFPLSILEAAKYKKTVVATDVGGVSKLIEDGVNGYLVNYGEVEELAEKILSLLRDDLKCQQFGQRLHEKAKENYSVEKFAKQYRDIYVKIEGAGRTGNGR</sequence>
<dbReference type="AlphaFoldDB" id="A0A0R3K3D1"/>
<dbReference type="Proteomes" id="UP000052015">
    <property type="component" value="Unassembled WGS sequence"/>
</dbReference>
<dbReference type="STRING" id="908809.ABG79_00780"/>
<feature type="domain" description="Glycosyltransferase subfamily 4-like N-terminal" evidence="2">
    <location>
        <begin position="13"/>
        <end position="169"/>
    </location>
</feature>
<gene>
    <name evidence="3" type="primary">kanE_3</name>
    <name evidence="3" type="ORF">ABG79_00780</name>
</gene>
<dbReference type="Pfam" id="PF00534">
    <property type="entry name" value="Glycos_transf_1"/>
    <property type="match status" value="1"/>
</dbReference>
<dbReference type="Gene3D" id="3.40.50.2000">
    <property type="entry name" value="Glycogen Phosphorylase B"/>
    <property type="match status" value="2"/>
</dbReference>
<feature type="domain" description="Glycosyl transferase family 1" evidence="1">
    <location>
        <begin position="178"/>
        <end position="340"/>
    </location>
</feature>
<dbReference type="EC" id="2.4.1.301" evidence="3"/>
<dbReference type="PANTHER" id="PTHR12526">
    <property type="entry name" value="GLYCOSYLTRANSFERASE"/>
    <property type="match status" value="1"/>
</dbReference>
<proteinExistence type="predicted"/>
<comment type="caution">
    <text evidence="3">The sequence shown here is derived from an EMBL/GenBank/DDBJ whole genome shotgun (WGS) entry which is preliminary data.</text>
</comment>
<dbReference type="PANTHER" id="PTHR12526:SF627">
    <property type="entry name" value="D-RHAMNOSYLTRANSFERASE WBPZ"/>
    <property type="match status" value="1"/>
</dbReference>
<dbReference type="InterPro" id="IPR001296">
    <property type="entry name" value="Glyco_trans_1"/>
</dbReference>
<keyword evidence="3" id="KW-0328">Glycosyltransferase</keyword>
<dbReference type="GO" id="GO:0016757">
    <property type="term" value="F:glycosyltransferase activity"/>
    <property type="evidence" value="ECO:0007669"/>
    <property type="project" value="UniProtKB-KW"/>
</dbReference>